<evidence type="ECO:0000313" key="1">
    <source>
        <dbReference type="EMBL" id="EQD60990.1"/>
    </source>
</evidence>
<feature type="non-terminal residue" evidence="1">
    <location>
        <position position="1"/>
    </location>
</feature>
<proteinExistence type="predicted"/>
<protein>
    <submittedName>
        <fullName evidence="1">Oligopeptide ABC transporter periplasmic oligopeptide-binding protein</fullName>
    </submittedName>
</protein>
<organism evidence="1">
    <name type="scientific">mine drainage metagenome</name>
    <dbReference type="NCBI Taxonomy" id="410659"/>
    <lineage>
        <taxon>unclassified sequences</taxon>
        <taxon>metagenomes</taxon>
        <taxon>ecological metagenomes</taxon>
    </lineage>
</organism>
<gene>
    <name evidence="1" type="ORF">B2A_03396</name>
</gene>
<comment type="caution">
    <text evidence="1">The sequence shown here is derived from an EMBL/GenBank/DDBJ whole genome shotgun (WGS) entry which is preliminary data.</text>
</comment>
<dbReference type="SUPFAM" id="SSF53850">
    <property type="entry name" value="Periplasmic binding protein-like II"/>
    <property type="match status" value="1"/>
</dbReference>
<sequence>SYAPFQKLLQAAQSSNDNAQRYRYFEQAERVLGTQMPFIPLYFYTADNLVKPYVTGWHSNLLDVHPAQYIAILQHTVH</sequence>
<dbReference type="Gene3D" id="3.10.105.10">
    <property type="entry name" value="Dipeptide-binding Protein, Domain 3"/>
    <property type="match status" value="1"/>
</dbReference>
<accession>T1C4F5</accession>
<reference evidence="1" key="1">
    <citation type="submission" date="2013-08" db="EMBL/GenBank/DDBJ databases">
        <authorList>
            <person name="Mendez C."/>
            <person name="Richter M."/>
            <person name="Ferrer M."/>
            <person name="Sanchez J."/>
        </authorList>
    </citation>
    <scope>NUCLEOTIDE SEQUENCE</scope>
</reference>
<dbReference type="AlphaFoldDB" id="T1C4F5"/>
<dbReference type="Gene3D" id="3.40.190.10">
    <property type="entry name" value="Periplasmic binding protein-like II"/>
    <property type="match status" value="1"/>
</dbReference>
<dbReference type="EMBL" id="AUZZ01002273">
    <property type="protein sequence ID" value="EQD60990.1"/>
    <property type="molecule type" value="Genomic_DNA"/>
</dbReference>
<name>T1C4F5_9ZZZZ</name>
<reference evidence="1" key="2">
    <citation type="journal article" date="2014" name="ISME J.">
        <title>Microbial stratification in low pH oxic and suboxic macroscopic growths along an acid mine drainage.</title>
        <authorList>
            <person name="Mendez-Garcia C."/>
            <person name="Mesa V."/>
            <person name="Sprenger R.R."/>
            <person name="Richter M."/>
            <person name="Diez M.S."/>
            <person name="Solano J."/>
            <person name="Bargiela R."/>
            <person name="Golyshina O.V."/>
            <person name="Manteca A."/>
            <person name="Ramos J.L."/>
            <person name="Gallego J.R."/>
            <person name="Llorente I."/>
            <person name="Martins Dos Santos V.A."/>
            <person name="Jensen O.N."/>
            <person name="Pelaez A.I."/>
            <person name="Sanchez J."/>
            <person name="Ferrer M."/>
        </authorList>
    </citation>
    <scope>NUCLEOTIDE SEQUENCE</scope>
</reference>